<evidence type="ECO:0000313" key="2">
    <source>
        <dbReference type="EMBL" id="BAC87960.1"/>
    </source>
</evidence>
<dbReference type="InterPro" id="IPR010131">
    <property type="entry name" value="MdtP/NodT-like"/>
</dbReference>
<dbReference type="GO" id="GO:0022857">
    <property type="term" value="F:transmembrane transporter activity"/>
    <property type="evidence" value="ECO:0000318"/>
    <property type="project" value="GO_Central"/>
</dbReference>
<organism evidence="2 3">
    <name type="scientific">Gloeobacter violaceus (strain ATCC 29082 / PCC 7421)</name>
    <dbReference type="NCBI Taxonomy" id="251221"/>
    <lineage>
        <taxon>Bacteria</taxon>
        <taxon>Bacillati</taxon>
        <taxon>Cyanobacteriota</taxon>
        <taxon>Cyanophyceae</taxon>
        <taxon>Gloeobacterales</taxon>
        <taxon>Gloeobacteraceae</taxon>
        <taxon>Gloeobacter</taxon>
    </lineage>
</organism>
<gene>
    <name evidence="2" type="ordered locus">gll0019</name>
</gene>
<protein>
    <submittedName>
        <fullName evidence="2">Gll0019 protein</fullName>
    </submittedName>
</protein>
<dbReference type="GO" id="GO:0055085">
    <property type="term" value="P:transmembrane transport"/>
    <property type="evidence" value="ECO:0000318"/>
    <property type="project" value="GO_Central"/>
</dbReference>
<dbReference type="PANTHER" id="PTHR30203">
    <property type="entry name" value="OUTER MEMBRANE CATION EFFLUX PROTEIN"/>
    <property type="match status" value="1"/>
</dbReference>
<accession>Q7NPN6</accession>
<dbReference type="AlphaFoldDB" id="Q7NPN6"/>
<dbReference type="InterPro" id="IPR003423">
    <property type="entry name" value="OMP_efflux"/>
</dbReference>
<comment type="similarity">
    <text evidence="1">Belongs to the outer membrane factor (OMF) (TC 1.B.17) family.</text>
</comment>
<reference evidence="2 3" key="1">
    <citation type="journal article" date="2003" name="DNA Res.">
        <title>Complete genome structure of Gloeobacter violaceus PCC 7421, a cyanobacterium that lacks thylakoids.</title>
        <authorList>
            <person name="Nakamura Y."/>
            <person name="Kaneko T."/>
            <person name="Sato S."/>
            <person name="Mimuro M."/>
            <person name="Miyashita H."/>
            <person name="Tsuchiya T."/>
            <person name="Sasamoto S."/>
            <person name="Watanabe A."/>
            <person name="Kawashima K."/>
            <person name="Kishida Y."/>
            <person name="Kiyokawa C."/>
            <person name="Kohara M."/>
            <person name="Matsumoto M."/>
            <person name="Matsuno A."/>
            <person name="Nakazaki N."/>
            <person name="Shimpo S."/>
            <person name="Takeuchi C."/>
            <person name="Yamada M."/>
            <person name="Tabata S."/>
        </authorList>
    </citation>
    <scope>NUCLEOTIDE SEQUENCE [LARGE SCALE GENOMIC DNA]</scope>
    <source>
        <strain evidence="3">ATCC 29082 / PCC 7421</strain>
    </source>
</reference>
<dbReference type="Pfam" id="PF02321">
    <property type="entry name" value="OEP"/>
    <property type="match status" value="1"/>
</dbReference>
<dbReference type="Gene3D" id="1.20.1600.10">
    <property type="entry name" value="Outer membrane efflux proteins (OEP)"/>
    <property type="match status" value="1"/>
</dbReference>
<dbReference type="EnsemblBacteria" id="BAC87960">
    <property type="protein sequence ID" value="BAC87960"/>
    <property type="gene ID" value="BAC87960"/>
</dbReference>
<evidence type="ECO:0000256" key="1">
    <source>
        <dbReference type="ARBA" id="ARBA00007613"/>
    </source>
</evidence>
<dbReference type="KEGG" id="gvi:gll0019"/>
<dbReference type="PANTHER" id="PTHR30203:SF24">
    <property type="entry name" value="BLR4935 PROTEIN"/>
    <property type="match status" value="1"/>
</dbReference>
<sequence length="460" mass="50666">MPPALSDPLQGGAAVDVGGPLSLDELLSRVERYHPKLLGAFVARRIASAKLLEKQGAFDPVFRAYSESIEYNSTSARGRFSAAFQNELKVEFPTRSGIKYDFGARYNVGNVKSPLSSTGDTGEYFVSFSVPLLRGLGINEKALAEQQAQLGEPLAQAELVQTRQELKLKAATSYWDWVAAGRRLTVAREVLDLAQVRLAAINNRAGSGDLPAIDAVEAEQEVRLRRGELVKAERDVQKEAFKLSLYFWQEDGRQGPPPSLARLPAESSPPTAIDPSILAAAQREAIERRPELQRLALQRDSARLDLALAENQRLPGLDLYVSPGLDTGNFSVGGTLKFGVAVTLPLAQRTADGLIEQARLKMQKVDLDSLGERQRILTDVIDAVSAVDAAYRRYENATQETQFARRLEQGERDRFVLGDSTVFLVNQRERGYASARTKQIDSQAEYERALATFRAVTGQF</sequence>
<dbReference type="SUPFAM" id="SSF56954">
    <property type="entry name" value="Outer membrane efflux proteins (OEP)"/>
    <property type="match status" value="1"/>
</dbReference>
<dbReference type="HOGENOM" id="CLU_030568_0_0_3"/>
<evidence type="ECO:0000313" key="3">
    <source>
        <dbReference type="Proteomes" id="UP000000557"/>
    </source>
</evidence>
<dbReference type="GO" id="GO:0015562">
    <property type="term" value="F:efflux transmembrane transporter activity"/>
    <property type="evidence" value="ECO:0007669"/>
    <property type="project" value="InterPro"/>
</dbReference>
<name>Q7NPN6_GLOVI</name>
<dbReference type="eggNOG" id="COG1538">
    <property type="taxonomic scope" value="Bacteria"/>
</dbReference>
<reference evidence="2 3" key="2">
    <citation type="journal article" date="2003" name="DNA Res.">
        <title>Complete genome structure of Gloeobacter violaceus PCC 7421, a cyanobacterium that lacks thylakoids (supplement).</title>
        <authorList>
            <person name="Nakamura Y."/>
            <person name="Kaneko T."/>
            <person name="Sato S."/>
            <person name="Mimuro M."/>
            <person name="Miyashita H."/>
            <person name="Tsuchiya T."/>
            <person name="Sasamoto S."/>
            <person name="Watanabe A."/>
            <person name="Kawashima K."/>
            <person name="Kishida Y."/>
            <person name="Kiyokawa C."/>
            <person name="Kohara M."/>
            <person name="Matsumoto M."/>
            <person name="Matsuno A."/>
            <person name="Nakazaki N."/>
            <person name="Shimpo S."/>
            <person name="Takeuchi C."/>
            <person name="Yamada M."/>
            <person name="Tabata S."/>
        </authorList>
    </citation>
    <scope>NUCLEOTIDE SEQUENCE [LARGE SCALE GENOMIC DNA]</scope>
    <source>
        <strain evidence="3">ATCC 29082 / PCC 7421</strain>
    </source>
</reference>
<proteinExistence type="inferred from homology"/>
<dbReference type="OrthoDB" id="581172at2"/>
<dbReference type="EMBL" id="BA000045">
    <property type="protein sequence ID" value="BAC87960.1"/>
    <property type="molecule type" value="Genomic_DNA"/>
</dbReference>
<dbReference type="InParanoid" id="Q7NPN6"/>
<dbReference type="GO" id="GO:0016020">
    <property type="term" value="C:membrane"/>
    <property type="evidence" value="ECO:0000318"/>
    <property type="project" value="GO_Central"/>
</dbReference>
<dbReference type="STRING" id="251221.gene:10757488"/>
<dbReference type="Proteomes" id="UP000000557">
    <property type="component" value="Chromosome"/>
</dbReference>
<keyword evidence="3" id="KW-1185">Reference proteome</keyword>